<organism evidence="2 3">
    <name type="scientific">Microlunatus flavus</name>
    <dbReference type="NCBI Taxonomy" id="1036181"/>
    <lineage>
        <taxon>Bacteria</taxon>
        <taxon>Bacillati</taxon>
        <taxon>Actinomycetota</taxon>
        <taxon>Actinomycetes</taxon>
        <taxon>Propionibacteriales</taxon>
        <taxon>Propionibacteriaceae</taxon>
        <taxon>Microlunatus</taxon>
    </lineage>
</organism>
<dbReference type="EMBL" id="FOFA01000005">
    <property type="protein sequence ID" value="SEQ74604.1"/>
    <property type="molecule type" value="Genomic_DNA"/>
</dbReference>
<dbReference type="AlphaFoldDB" id="A0A1H9IJ33"/>
<feature type="domain" description="SMODS-associated and fused to various effectors" evidence="1">
    <location>
        <begin position="195"/>
        <end position="385"/>
    </location>
</feature>
<sequence>MPSKRRKAIPHLERLKVWVRSGGRCAICGRYLLEGALAHLEVTLGELAHIVGQQTTEGSPRGEHELPEGERDKAENLMLLCAGEHDEVDRAGSVDVLTVERLRKIKNEHEAWIFRMTGLERNRGTAVLRMIGMVRGNAVELSRPAASDAVLRSDDRFPDFPLSYEQYGFEIDLRHVAQEGTDAYWSGARAIIDETIEHKLKEAVRRDSIRHLSVFGFARLPLLVYLGSRLDDTYEVAVYQRHRSTNSWAWPDDADPVELDVETYPASDCSSSDAVLVLNVAGTIQPEELPHEVSTYRRLVLSPVGKTPAVDLISSPTALESFSRRVRELLSELEVTDKQMPALHVFAALPLSAAVALGRARDPHVHPPFVVYDRADGSYRPALEIS</sequence>
<dbReference type="STRING" id="1036181.SAMN05421756_105272"/>
<accession>A0A1H9IJ33</accession>
<dbReference type="InterPro" id="IPR003615">
    <property type="entry name" value="HNH_nuc"/>
</dbReference>
<dbReference type="InterPro" id="IPR040836">
    <property type="entry name" value="SAVED"/>
</dbReference>
<evidence type="ECO:0000313" key="3">
    <source>
        <dbReference type="Proteomes" id="UP000198504"/>
    </source>
</evidence>
<evidence type="ECO:0000313" key="2">
    <source>
        <dbReference type="EMBL" id="SEQ74604.1"/>
    </source>
</evidence>
<dbReference type="NCBIfam" id="NF033611">
    <property type="entry name" value="SAVED"/>
    <property type="match status" value="1"/>
</dbReference>
<dbReference type="RefSeq" id="WP_091181598.1">
    <property type="nucleotide sequence ID" value="NZ_FOFA01000005.1"/>
</dbReference>
<dbReference type="CDD" id="cd00085">
    <property type="entry name" value="HNHc"/>
    <property type="match status" value="1"/>
</dbReference>
<evidence type="ECO:0000259" key="1">
    <source>
        <dbReference type="Pfam" id="PF18145"/>
    </source>
</evidence>
<protein>
    <recommendedName>
        <fullName evidence="1">SMODS-associated and fused to various effectors domain-containing protein</fullName>
    </recommendedName>
</protein>
<gene>
    <name evidence="2" type="ORF">SAMN05421756_105272</name>
</gene>
<keyword evidence="3" id="KW-1185">Reference proteome</keyword>
<dbReference type="OrthoDB" id="5379188at2"/>
<name>A0A1H9IJ33_9ACTN</name>
<reference evidence="3" key="1">
    <citation type="submission" date="2016-10" db="EMBL/GenBank/DDBJ databases">
        <authorList>
            <person name="Varghese N."/>
            <person name="Submissions S."/>
        </authorList>
    </citation>
    <scope>NUCLEOTIDE SEQUENCE [LARGE SCALE GENOMIC DNA]</scope>
    <source>
        <strain evidence="3">CGMCC 4.6856</strain>
    </source>
</reference>
<proteinExistence type="predicted"/>
<dbReference type="Proteomes" id="UP000198504">
    <property type="component" value="Unassembled WGS sequence"/>
</dbReference>
<dbReference type="Pfam" id="PF18145">
    <property type="entry name" value="SAVED"/>
    <property type="match status" value="1"/>
</dbReference>